<gene>
    <name evidence="2" type="ORF">ACFOX3_08015</name>
</gene>
<evidence type="ECO:0000313" key="3">
    <source>
        <dbReference type="Proteomes" id="UP001595840"/>
    </source>
</evidence>
<organism evidence="2 3">
    <name type="scientific">Simiduia curdlanivorans</name>
    <dbReference type="NCBI Taxonomy" id="1492769"/>
    <lineage>
        <taxon>Bacteria</taxon>
        <taxon>Pseudomonadati</taxon>
        <taxon>Pseudomonadota</taxon>
        <taxon>Gammaproteobacteria</taxon>
        <taxon>Cellvibrionales</taxon>
        <taxon>Cellvibrionaceae</taxon>
        <taxon>Simiduia</taxon>
    </lineage>
</organism>
<proteinExistence type="predicted"/>
<feature type="transmembrane region" description="Helical" evidence="1">
    <location>
        <begin position="12"/>
        <end position="31"/>
    </location>
</feature>
<keyword evidence="3" id="KW-1185">Reference proteome</keyword>
<sequence>MEITNHPTAHAIVVVISTMLFTSVIQWIFLLRLKSKYRDQWYHAGNPTIWSDQSFISAWPTVKYLQSKSYLSSGSGPGIGFCSLFRLPMVIGYWVTIIVFVAGVVIGIINGWPPTWD</sequence>
<name>A0ABV8V3C3_9GAMM</name>
<feature type="transmembrane region" description="Helical" evidence="1">
    <location>
        <begin position="91"/>
        <end position="112"/>
    </location>
</feature>
<comment type="caution">
    <text evidence="2">The sequence shown here is derived from an EMBL/GenBank/DDBJ whole genome shotgun (WGS) entry which is preliminary data.</text>
</comment>
<protein>
    <submittedName>
        <fullName evidence="2">Uncharacterized protein</fullName>
    </submittedName>
</protein>
<evidence type="ECO:0000313" key="2">
    <source>
        <dbReference type="EMBL" id="MFC4362243.1"/>
    </source>
</evidence>
<dbReference type="Proteomes" id="UP001595840">
    <property type="component" value="Unassembled WGS sequence"/>
</dbReference>
<accession>A0ABV8V3C3</accession>
<keyword evidence="1" id="KW-0812">Transmembrane</keyword>
<evidence type="ECO:0000256" key="1">
    <source>
        <dbReference type="SAM" id="Phobius"/>
    </source>
</evidence>
<keyword evidence="1" id="KW-0472">Membrane</keyword>
<reference evidence="3" key="1">
    <citation type="journal article" date="2019" name="Int. J. Syst. Evol. Microbiol.">
        <title>The Global Catalogue of Microorganisms (GCM) 10K type strain sequencing project: providing services to taxonomists for standard genome sequencing and annotation.</title>
        <authorList>
            <consortium name="The Broad Institute Genomics Platform"/>
            <consortium name="The Broad Institute Genome Sequencing Center for Infectious Disease"/>
            <person name="Wu L."/>
            <person name="Ma J."/>
        </authorList>
    </citation>
    <scope>NUCLEOTIDE SEQUENCE [LARGE SCALE GENOMIC DNA]</scope>
    <source>
        <strain evidence="3">CECT 8570</strain>
    </source>
</reference>
<dbReference type="EMBL" id="JBHSCX010000005">
    <property type="protein sequence ID" value="MFC4362243.1"/>
    <property type="molecule type" value="Genomic_DNA"/>
</dbReference>
<keyword evidence="1" id="KW-1133">Transmembrane helix</keyword>